<feature type="region of interest" description="Disordered" evidence="1">
    <location>
        <begin position="167"/>
        <end position="195"/>
    </location>
</feature>
<gene>
    <name evidence="2" type="ORF">LAESUDRAFT_392406</name>
</gene>
<dbReference type="RefSeq" id="XP_040760583.1">
    <property type="nucleotide sequence ID" value="XM_040902288.1"/>
</dbReference>
<protein>
    <submittedName>
        <fullName evidence="2">Uncharacterized protein</fullName>
    </submittedName>
</protein>
<organism evidence="2 3">
    <name type="scientific">Laetiporus sulphureus 93-53</name>
    <dbReference type="NCBI Taxonomy" id="1314785"/>
    <lineage>
        <taxon>Eukaryota</taxon>
        <taxon>Fungi</taxon>
        <taxon>Dikarya</taxon>
        <taxon>Basidiomycota</taxon>
        <taxon>Agaricomycotina</taxon>
        <taxon>Agaricomycetes</taxon>
        <taxon>Polyporales</taxon>
        <taxon>Laetiporus</taxon>
    </lineage>
</organism>
<sequence>MRQACRLRTHAAAHCPRLTAPPSSLTSPPKIMWRPGHVPERRTRCCSLVQGRRAPDIAHLCCSEQYFLALLVRTFFCQSCSIVRHQGISRHGDCARTCGPGAGAIRTLLVFAVDAIALFASAYRTLAAAIVSARELGVSSYLATEAGKERLRRVIAPGLQASSFNSGPPLTSLCSPTSALSRSPPPAQSLSPRLRQTPNVVVPKSRAPSLPPALAPHRLFDIAL</sequence>
<dbReference type="InParanoid" id="A0A165CHU2"/>
<evidence type="ECO:0000313" key="3">
    <source>
        <dbReference type="Proteomes" id="UP000076871"/>
    </source>
</evidence>
<dbReference type="EMBL" id="KV427649">
    <property type="protein sequence ID" value="KZT02843.1"/>
    <property type="molecule type" value="Genomic_DNA"/>
</dbReference>
<name>A0A165CHU2_9APHY</name>
<reference evidence="2 3" key="1">
    <citation type="journal article" date="2016" name="Mol. Biol. Evol.">
        <title>Comparative Genomics of Early-Diverging Mushroom-Forming Fungi Provides Insights into the Origins of Lignocellulose Decay Capabilities.</title>
        <authorList>
            <person name="Nagy L.G."/>
            <person name="Riley R."/>
            <person name="Tritt A."/>
            <person name="Adam C."/>
            <person name="Daum C."/>
            <person name="Floudas D."/>
            <person name="Sun H."/>
            <person name="Yadav J.S."/>
            <person name="Pangilinan J."/>
            <person name="Larsson K.H."/>
            <person name="Matsuura K."/>
            <person name="Barry K."/>
            <person name="Labutti K."/>
            <person name="Kuo R."/>
            <person name="Ohm R.A."/>
            <person name="Bhattacharya S.S."/>
            <person name="Shirouzu T."/>
            <person name="Yoshinaga Y."/>
            <person name="Martin F.M."/>
            <person name="Grigoriev I.V."/>
            <person name="Hibbett D.S."/>
        </authorList>
    </citation>
    <scope>NUCLEOTIDE SEQUENCE [LARGE SCALE GENOMIC DNA]</scope>
    <source>
        <strain evidence="2 3">93-53</strain>
    </source>
</reference>
<evidence type="ECO:0000313" key="2">
    <source>
        <dbReference type="EMBL" id="KZT02843.1"/>
    </source>
</evidence>
<dbReference type="GeneID" id="63819319"/>
<proteinExistence type="predicted"/>
<accession>A0A165CHU2</accession>
<keyword evidence="3" id="KW-1185">Reference proteome</keyword>
<dbReference type="AlphaFoldDB" id="A0A165CHU2"/>
<evidence type="ECO:0000256" key="1">
    <source>
        <dbReference type="SAM" id="MobiDB-lite"/>
    </source>
</evidence>
<dbReference type="Proteomes" id="UP000076871">
    <property type="component" value="Unassembled WGS sequence"/>
</dbReference>
<feature type="compositionally biased region" description="Polar residues" evidence="1">
    <location>
        <begin position="167"/>
        <end position="181"/>
    </location>
</feature>